<protein>
    <submittedName>
        <fullName evidence="1">Uncharacterized protein</fullName>
    </submittedName>
</protein>
<organism evidence="1 2">
    <name type="scientific">Echria macrotheca</name>
    <dbReference type="NCBI Taxonomy" id="438768"/>
    <lineage>
        <taxon>Eukaryota</taxon>
        <taxon>Fungi</taxon>
        <taxon>Dikarya</taxon>
        <taxon>Ascomycota</taxon>
        <taxon>Pezizomycotina</taxon>
        <taxon>Sordariomycetes</taxon>
        <taxon>Sordariomycetidae</taxon>
        <taxon>Sordariales</taxon>
        <taxon>Schizotheciaceae</taxon>
        <taxon>Echria</taxon>
    </lineage>
</organism>
<accession>A0AAJ0BI31</accession>
<dbReference type="AlphaFoldDB" id="A0AAJ0BI31"/>
<dbReference type="Proteomes" id="UP001239445">
    <property type="component" value="Unassembled WGS sequence"/>
</dbReference>
<evidence type="ECO:0000313" key="2">
    <source>
        <dbReference type="Proteomes" id="UP001239445"/>
    </source>
</evidence>
<reference evidence="1" key="1">
    <citation type="submission" date="2023-06" db="EMBL/GenBank/DDBJ databases">
        <title>Genome-scale phylogeny and comparative genomics of the fungal order Sordariales.</title>
        <authorList>
            <consortium name="Lawrence Berkeley National Laboratory"/>
            <person name="Hensen N."/>
            <person name="Bonometti L."/>
            <person name="Westerberg I."/>
            <person name="Brannstrom I.O."/>
            <person name="Guillou S."/>
            <person name="Cros-Aarteil S."/>
            <person name="Calhoun S."/>
            <person name="Haridas S."/>
            <person name="Kuo A."/>
            <person name="Mondo S."/>
            <person name="Pangilinan J."/>
            <person name="Riley R."/>
            <person name="Labutti K."/>
            <person name="Andreopoulos B."/>
            <person name="Lipzen A."/>
            <person name="Chen C."/>
            <person name="Yanf M."/>
            <person name="Daum C."/>
            <person name="Ng V."/>
            <person name="Clum A."/>
            <person name="Steindorff A."/>
            <person name="Ohm R."/>
            <person name="Martin F."/>
            <person name="Silar P."/>
            <person name="Natvig D."/>
            <person name="Lalanne C."/>
            <person name="Gautier V."/>
            <person name="Ament-Velasquez S.L."/>
            <person name="Kruys A."/>
            <person name="Hutchinson M.I."/>
            <person name="Powell A.J."/>
            <person name="Barry K."/>
            <person name="Miller A.N."/>
            <person name="Grigoriev I.V."/>
            <person name="Debuchy R."/>
            <person name="Gladieux P."/>
            <person name="Thoren M.H."/>
            <person name="Johannesson H."/>
        </authorList>
    </citation>
    <scope>NUCLEOTIDE SEQUENCE</scope>
    <source>
        <strain evidence="1">PSN4</strain>
    </source>
</reference>
<gene>
    <name evidence="1" type="ORF">QBC47DRAFT_374492</name>
</gene>
<name>A0AAJ0BI31_9PEZI</name>
<sequence>MCKFNQREYKCGHLVWIITKRCNNENNRCPLDIRGFDDRPDDICGRCKTPDYMSRPYAVALLNYQSPWNLPSRGQ</sequence>
<comment type="caution">
    <text evidence="1">The sequence shown here is derived from an EMBL/GenBank/DDBJ whole genome shotgun (WGS) entry which is preliminary data.</text>
</comment>
<keyword evidence="2" id="KW-1185">Reference proteome</keyword>
<evidence type="ECO:0000313" key="1">
    <source>
        <dbReference type="EMBL" id="KAK1758372.1"/>
    </source>
</evidence>
<dbReference type="EMBL" id="MU839829">
    <property type="protein sequence ID" value="KAK1758372.1"/>
    <property type="molecule type" value="Genomic_DNA"/>
</dbReference>
<proteinExistence type="predicted"/>